<dbReference type="PANTHER" id="PTHR48005">
    <property type="entry name" value="LEUCINE RICH REPEAT KINASE 2"/>
    <property type="match status" value="1"/>
</dbReference>
<comment type="caution">
    <text evidence="11">The sequence shown here is derived from an EMBL/GenBank/DDBJ whole genome shotgun (WGS) entry which is preliminary data.</text>
</comment>
<feature type="region of interest" description="Disordered" evidence="9">
    <location>
        <begin position="150"/>
        <end position="174"/>
    </location>
</feature>
<evidence type="ECO:0000313" key="11">
    <source>
        <dbReference type="EMBL" id="KAF8694760.1"/>
    </source>
</evidence>
<sequence>MRDEGGPAGERCGQPGVVRGVPAERLNSVAAVPAASAAQLWRGTGRGRVGSGRVHAGVRGGGAAAEACGAGVQDGAPTSPVTTSSYDVTTYELPQAELYELPQAELGVARDPGGADPEEYCGHGGSGTVYKIELSSGELVADWRCRSCGSGGAGGPTSKQQDHGDGGCLRDRELRNPHGGGDILLLLIRRRQHPARSCTRPTATCGLWEALHGLADEATCCRTGRHGSGWRNARPRLPPPRSHVMFPIAHRDIKSSNILLDADFEPKVADCIAKALQQAADRYATTIAGTYIVAPEHAYSSKATTKCDVYSFGVVLDESWSWPRAGSPSSRSRGTRGTSCTGSTGMWPSGAEADALDIEQARGVEPLRGSGAQKILYPAAYPRWEMVQALRVAV</sequence>
<dbReference type="InterPro" id="IPR051420">
    <property type="entry name" value="Ser_Thr_Kinases_DiverseReg"/>
</dbReference>
<evidence type="ECO:0000256" key="5">
    <source>
        <dbReference type="ARBA" id="ARBA00022777"/>
    </source>
</evidence>
<protein>
    <recommendedName>
        <fullName evidence="1">non-specific serine/threonine protein kinase</fullName>
        <ecNumber evidence="1">2.7.11.1</ecNumber>
    </recommendedName>
</protein>
<dbReference type="PANTHER" id="PTHR48005:SF23">
    <property type="entry name" value="RECEPTOR-LIKE PROTEIN KINASE HSL1"/>
    <property type="match status" value="1"/>
</dbReference>
<dbReference type="Proteomes" id="UP000636709">
    <property type="component" value="Unassembled WGS sequence"/>
</dbReference>
<keyword evidence="5" id="KW-0418">Kinase</keyword>
<comment type="catalytic activity">
    <reaction evidence="8">
        <text>L-seryl-[protein] + ATP = O-phospho-L-seryl-[protein] + ADP + H(+)</text>
        <dbReference type="Rhea" id="RHEA:17989"/>
        <dbReference type="Rhea" id="RHEA-COMP:9863"/>
        <dbReference type="Rhea" id="RHEA-COMP:11604"/>
        <dbReference type="ChEBI" id="CHEBI:15378"/>
        <dbReference type="ChEBI" id="CHEBI:29999"/>
        <dbReference type="ChEBI" id="CHEBI:30616"/>
        <dbReference type="ChEBI" id="CHEBI:83421"/>
        <dbReference type="ChEBI" id="CHEBI:456216"/>
        <dbReference type="EC" id="2.7.11.1"/>
    </reaction>
</comment>
<dbReference type="AlphaFoldDB" id="A0A835BDJ5"/>
<proteinExistence type="predicted"/>
<evidence type="ECO:0000256" key="3">
    <source>
        <dbReference type="ARBA" id="ARBA00022679"/>
    </source>
</evidence>
<feature type="domain" description="Protein kinase" evidence="10">
    <location>
        <begin position="248"/>
        <end position="317"/>
    </location>
</feature>
<gene>
    <name evidence="11" type="ORF">HU200_037847</name>
</gene>
<dbReference type="EC" id="2.7.11.1" evidence="1"/>
<dbReference type="InterPro" id="IPR011009">
    <property type="entry name" value="Kinase-like_dom_sf"/>
</dbReference>
<dbReference type="InterPro" id="IPR000719">
    <property type="entry name" value="Prot_kinase_dom"/>
</dbReference>
<evidence type="ECO:0000256" key="8">
    <source>
        <dbReference type="ARBA" id="ARBA00048679"/>
    </source>
</evidence>
<dbReference type="PROSITE" id="PS00108">
    <property type="entry name" value="PROTEIN_KINASE_ST"/>
    <property type="match status" value="1"/>
</dbReference>
<dbReference type="Gene3D" id="1.10.510.10">
    <property type="entry name" value="Transferase(Phosphotransferase) domain 1"/>
    <property type="match status" value="1"/>
</dbReference>
<dbReference type="GO" id="GO:0005524">
    <property type="term" value="F:ATP binding"/>
    <property type="evidence" value="ECO:0007669"/>
    <property type="project" value="UniProtKB-KW"/>
</dbReference>
<evidence type="ECO:0000256" key="9">
    <source>
        <dbReference type="SAM" id="MobiDB-lite"/>
    </source>
</evidence>
<feature type="compositionally biased region" description="Basic and acidic residues" evidence="9">
    <location>
        <begin position="160"/>
        <end position="174"/>
    </location>
</feature>
<keyword evidence="3" id="KW-0808">Transferase</keyword>
<name>A0A835BDJ5_9POAL</name>
<evidence type="ECO:0000256" key="1">
    <source>
        <dbReference type="ARBA" id="ARBA00012513"/>
    </source>
</evidence>
<evidence type="ECO:0000313" key="12">
    <source>
        <dbReference type="Proteomes" id="UP000636709"/>
    </source>
</evidence>
<keyword evidence="12" id="KW-1185">Reference proteome</keyword>
<evidence type="ECO:0000256" key="6">
    <source>
        <dbReference type="ARBA" id="ARBA00022840"/>
    </source>
</evidence>
<dbReference type="OrthoDB" id="4062651at2759"/>
<keyword evidence="2" id="KW-0723">Serine/threonine-protein kinase</keyword>
<feature type="region of interest" description="Disordered" evidence="9">
    <location>
        <begin position="322"/>
        <end position="348"/>
    </location>
</feature>
<dbReference type="GO" id="GO:0004674">
    <property type="term" value="F:protein serine/threonine kinase activity"/>
    <property type="evidence" value="ECO:0007669"/>
    <property type="project" value="UniProtKB-KW"/>
</dbReference>
<feature type="compositionally biased region" description="Low complexity" evidence="9">
    <location>
        <begin position="322"/>
        <end position="345"/>
    </location>
</feature>
<evidence type="ECO:0000256" key="2">
    <source>
        <dbReference type="ARBA" id="ARBA00022527"/>
    </source>
</evidence>
<evidence type="ECO:0000256" key="4">
    <source>
        <dbReference type="ARBA" id="ARBA00022741"/>
    </source>
</evidence>
<evidence type="ECO:0000256" key="7">
    <source>
        <dbReference type="ARBA" id="ARBA00047899"/>
    </source>
</evidence>
<keyword evidence="4" id="KW-0547">Nucleotide-binding</keyword>
<dbReference type="EMBL" id="JACEFO010001901">
    <property type="protein sequence ID" value="KAF8694760.1"/>
    <property type="molecule type" value="Genomic_DNA"/>
</dbReference>
<dbReference type="Pfam" id="PF00069">
    <property type="entry name" value="Pkinase"/>
    <property type="match status" value="1"/>
</dbReference>
<organism evidence="11 12">
    <name type="scientific">Digitaria exilis</name>
    <dbReference type="NCBI Taxonomy" id="1010633"/>
    <lineage>
        <taxon>Eukaryota</taxon>
        <taxon>Viridiplantae</taxon>
        <taxon>Streptophyta</taxon>
        <taxon>Embryophyta</taxon>
        <taxon>Tracheophyta</taxon>
        <taxon>Spermatophyta</taxon>
        <taxon>Magnoliopsida</taxon>
        <taxon>Liliopsida</taxon>
        <taxon>Poales</taxon>
        <taxon>Poaceae</taxon>
        <taxon>PACMAD clade</taxon>
        <taxon>Panicoideae</taxon>
        <taxon>Panicodae</taxon>
        <taxon>Paniceae</taxon>
        <taxon>Anthephorinae</taxon>
        <taxon>Digitaria</taxon>
    </lineage>
</organism>
<keyword evidence="6" id="KW-0067">ATP-binding</keyword>
<dbReference type="SUPFAM" id="SSF56112">
    <property type="entry name" value="Protein kinase-like (PK-like)"/>
    <property type="match status" value="1"/>
</dbReference>
<accession>A0A835BDJ5</accession>
<dbReference type="InterPro" id="IPR008271">
    <property type="entry name" value="Ser/Thr_kinase_AS"/>
</dbReference>
<reference evidence="11" key="1">
    <citation type="submission" date="2020-07" db="EMBL/GenBank/DDBJ databases">
        <title>Genome sequence and genetic diversity analysis of an under-domesticated orphan crop, white fonio (Digitaria exilis).</title>
        <authorList>
            <person name="Bennetzen J.L."/>
            <person name="Chen S."/>
            <person name="Ma X."/>
            <person name="Wang X."/>
            <person name="Yssel A.E.J."/>
            <person name="Chaluvadi S.R."/>
            <person name="Johnson M."/>
            <person name="Gangashetty P."/>
            <person name="Hamidou F."/>
            <person name="Sanogo M.D."/>
            <person name="Zwaenepoel A."/>
            <person name="Wallace J."/>
            <person name="Van De Peer Y."/>
            <person name="Van Deynze A."/>
        </authorList>
    </citation>
    <scope>NUCLEOTIDE SEQUENCE</scope>
    <source>
        <tissue evidence="11">Leaves</tissue>
    </source>
</reference>
<evidence type="ECO:0000259" key="10">
    <source>
        <dbReference type="Pfam" id="PF00069"/>
    </source>
</evidence>
<comment type="catalytic activity">
    <reaction evidence="7">
        <text>L-threonyl-[protein] + ATP = O-phospho-L-threonyl-[protein] + ADP + H(+)</text>
        <dbReference type="Rhea" id="RHEA:46608"/>
        <dbReference type="Rhea" id="RHEA-COMP:11060"/>
        <dbReference type="Rhea" id="RHEA-COMP:11605"/>
        <dbReference type="ChEBI" id="CHEBI:15378"/>
        <dbReference type="ChEBI" id="CHEBI:30013"/>
        <dbReference type="ChEBI" id="CHEBI:30616"/>
        <dbReference type="ChEBI" id="CHEBI:61977"/>
        <dbReference type="ChEBI" id="CHEBI:456216"/>
        <dbReference type="EC" id="2.7.11.1"/>
    </reaction>
</comment>